<keyword evidence="8" id="KW-1185">Reference proteome</keyword>
<dbReference type="AlphaFoldDB" id="A0A1Y2BTY1"/>
<feature type="transmembrane region" description="Helical" evidence="5">
    <location>
        <begin position="158"/>
        <end position="176"/>
    </location>
</feature>
<dbReference type="PANTHER" id="PTHR23241:SF102">
    <property type="entry name" value="LD23009P"/>
    <property type="match status" value="1"/>
</dbReference>
<dbReference type="Proteomes" id="UP000193642">
    <property type="component" value="Unassembled WGS sequence"/>
</dbReference>
<proteinExistence type="predicted"/>
<evidence type="ECO:0000256" key="1">
    <source>
        <dbReference type="ARBA" id="ARBA00004370"/>
    </source>
</evidence>
<keyword evidence="3 5" id="KW-1133">Transmembrane helix</keyword>
<name>A0A1Y2BTY1_9FUNG</name>
<keyword evidence="4 5" id="KW-0472">Membrane</keyword>
<gene>
    <name evidence="7" type="ORF">BCR33DRAFT_720913</name>
</gene>
<reference evidence="7 8" key="1">
    <citation type="submission" date="2016-07" db="EMBL/GenBank/DDBJ databases">
        <title>Pervasive Adenine N6-methylation of Active Genes in Fungi.</title>
        <authorList>
            <consortium name="DOE Joint Genome Institute"/>
            <person name="Mondo S.J."/>
            <person name="Dannebaum R.O."/>
            <person name="Kuo R.C."/>
            <person name="Labutti K."/>
            <person name="Haridas S."/>
            <person name="Kuo A."/>
            <person name="Salamov A."/>
            <person name="Ahrendt S.R."/>
            <person name="Lipzen A."/>
            <person name="Sullivan W."/>
            <person name="Andreopoulos W.B."/>
            <person name="Clum A."/>
            <person name="Lindquist E."/>
            <person name="Daum C."/>
            <person name="Ramamoorthy G.K."/>
            <person name="Gryganskyi A."/>
            <person name="Culley D."/>
            <person name="Magnuson J.K."/>
            <person name="James T.Y."/>
            <person name="O'Malley M.A."/>
            <person name="Stajich J.E."/>
            <person name="Spatafora J.W."/>
            <person name="Visel A."/>
            <person name="Grigoriev I.V."/>
        </authorList>
    </citation>
    <scope>NUCLEOTIDE SEQUENCE [LARGE SCALE GENOMIC DNA]</scope>
    <source>
        <strain evidence="7 8">JEL800</strain>
    </source>
</reference>
<keyword evidence="2 5" id="KW-0812">Transmembrane</keyword>
<evidence type="ECO:0000256" key="3">
    <source>
        <dbReference type="ARBA" id="ARBA00022989"/>
    </source>
</evidence>
<dbReference type="EMBL" id="MCGO01000045">
    <property type="protein sequence ID" value="ORY38206.1"/>
    <property type="molecule type" value="Genomic_DNA"/>
</dbReference>
<dbReference type="OrthoDB" id="1641132at2759"/>
<dbReference type="InterPro" id="IPR053009">
    <property type="entry name" value="Xanthocillin_Biosynth-Assoc"/>
</dbReference>
<feature type="transmembrane region" description="Helical" evidence="5">
    <location>
        <begin position="101"/>
        <end position="122"/>
    </location>
</feature>
<protein>
    <recommendedName>
        <fullName evidence="6">TMEM205-like domain-containing protein</fullName>
    </recommendedName>
</protein>
<comment type="caution">
    <text evidence="7">The sequence shown here is derived from an EMBL/GenBank/DDBJ whole genome shotgun (WGS) entry which is preliminary data.</text>
</comment>
<evidence type="ECO:0000313" key="8">
    <source>
        <dbReference type="Proteomes" id="UP000193642"/>
    </source>
</evidence>
<evidence type="ECO:0000256" key="2">
    <source>
        <dbReference type="ARBA" id="ARBA00022692"/>
    </source>
</evidence>
<dbReference type="GO" id="GO:0016020">
    <property type="term" value="C:membrane"/>
    <property type="evidence" value="ECO:0007669"/>
    <property type="project" value="UniProtKB-SubCell"/>
</dbReference>
<organism evidence="7 8">
    <name type="scientific">Rhizoclosmatium globosum</name>
    <dbReference type="NCBI Taxonomy" id="329046"/>
    <lineage>
        <taxon>Eukaryota</taxon>
        <taxon>Fungi</taxon>
        <taxon>Fungi incertae sedis</taxon>
        <taxon>Chytridiomycota</taxon>
        <taxon>Chytridiomycota incertae sedis</taxon>
        <taxon>Chytridiomycetes</taxon>
        <taxon>Chytridiales</taxon>
        <taxon>Chytriomycetaceae</taxon>
        <taxon>Rhizoclosmatium</taxon>
    </lineage>
</organism>
<accession>A0A1Y2BTY1</accession>
<comment type="subcellular location">
    <subcellularLocation>
        <location evidence="1">Membrane</location>
    </subcellularLocation>
</comment>
<evidence type="ECO:0000256" key="5">
    <source>
        <dbReference type="SAM" id="Phobius"/>
    </source>
</evidence>
<feature type="domain" description="TMEM205-like" evidence="6">
    <location>
        <begin position="16"/>
        <end position="133"/>
    </location>
</feature>
<evidence type="ECO:0000259" key="6">
    <source>
        <dbReference type="Pfam" id="PF13664"/>
    </source>
</evidence>
<sequence>MTLHDYLPGLHGWHVLALGSATGMVLHTTFVASVIQFKSLPRQTFGLLQSKQFPIYFGLCAGLGLFLTYSTYRLSHFPEPKGFLDTISKNIATSTAKSHDAWNVGFMAAATTGAFANLLVVGPATRKVKQLREQFEKTGAEVPKDISKRFGRLHGISSLLNLVMVGAVVANCLWVGNKWS</sequence>
<evidence type="ECO:0000256" key="4">
    <source>
        <dbReference type="ARBA" id="ARBA00023136"/>
    </source>
</evidence>
<feature type="transmembrane region" description="Helical" evidence="5">
    <location>
        <begin position="12"/>
        <end position="32"/>
    </location>
</feature>
<dbReference type="Pfam" id="PF13664">
    <property type="entry name" value="DUF4149"/>
    <property type="match status" value="1"/>
</dbReference>
<dbReference type="InterPro" id="IPR025423">
    <property type="entry name" value="TMEM205-like"/>
</dbReference>
<evidence type="ECO:0000313" key="7">
    <source>
        <dbReference type="EMBL" id="ORY38206.1"/>
    </source>
</evidence>
<feature type="transmembrane region" description="Helical" evidence="5">
    <location>
        <begin position="53"/>
        <end position="72"/>
    </location>
</feature>
<dbReference type="PANTHER" id="PTHR23241">
    <property type="entry name" value="LATE EMBRYOGENESIS ABUNDANT PLANTS LEA-RELATED"/>
    <property type="match status" value="1"/>
</dbReference>
<feature type="non-terminal residue" evidence="7">
    <location>
        <position position="180"/>
    </location>
</feature>